<evidence type="ECO:0000259" key="6">
    <source>
        <dbReference type="Pfam" id="PF08915"/>
    </source>
</evidence>
<dbReference type="PANTHER" id="PTHR11451">
    <property type="entry name" value="THREONINE-TRNA LIGASE"/>
    <property type="match status" value="1"/>
</dbReference>
<dbReference type="Pfam" id="PF08915">
    <property type="entry name" value="tRNA-Thr_ED"/>
    <property type="match status" value="1"/>
</dbReference>
<dbReference type="Gene3D" id="3.50.80.10">
    <property type="entry name" value="D-tyrosyl-tRNA(Tyr) deacylase"/>
    <property type="match status" value="1"/>
</dbReference>
<feature type="region of interest" description="Disordered" evidence="4">
    <location>
        <begin position="632"/>
        <end position="659"/>
    </location>
</feature>
<dbReference type="PANTHER" id="PTHR11451:SF44">
    <property type="entry name" value="THREONINE--TRNA LIGASE, CHLOROPLASTIC_MITOCHONDRIAL 2"/>
    <property type="match status" value="1"/>
</dbReference>
<keyword evidence="2" id="KW-0963">Cytoplasm</keyword>
<keyword evidence="3" id="KW-0648">Protein biosynthesis</keyword>
<dbReference type="GO" id="GO:0006412">
    <property type="term" value="P:translation"/>
    <property type="evidence" value="ECO:0007669"/>
    <property type="project" value="UniProtKB-KW"/>
</dbReference>
<keyword evidence="8" id="KW-1185">Reference proteome</keyword>
<sequence length="659" mass="65996">MRLLFVHAEAVALSRGDRALDQDDADERAATASAESAVASASVEDALVAFATVESGDGTAPDAVRAAAADAVQEVAADLRADDVVLVPSALLSDRAAPAAAAAAVWAGFAAAVAGEDDSTPGLETPSAGFETTAAGFGWRYALDVGAKAHPFATAVRTVDPAKAAGATAGSASTWTVVAPDGTRASPAAFVADHDLDAGVERALRAVDPALDGPPRTTSARSGERPPDRADRARALGVADRDPLDADARHRPAGAFLRERLADAVAAVVEGRDPTPQRVAGPRALDLADDAVRAYAATLGVDGYGVALADRRVLPDALGAGTALATLADAGVNATDAPVAVFDADALAPAATGSWDATGSADGFPTAGSRGPATHEAYATVAAARDAAADHAALAVAFAEACGLDVLPVVTVSPAFEDAHEAWTAALAARLDAPVLVRVDEDAPAAWPLQVEAAVATPEGDALRTGVVRVDDDGLRHFAPDGDSVPAVVHAAPAGALDATLAAICDAGAPATADDGSGAVAGASTPLPDWLAPTQVRLVPVADDHVDRAGSIADALAATGVRVDVDDRAHTVGARIAAADRERVPRYVVVGDDESPDGALPLTDVATGRERDRGVDDLAATVADAVAEGTVDGAASVPAATAPRPRRLSARLAFDDPED</sequence>
<comment type="caution">
    <text evidence="7">The sequence shown here is derived from an EMBL/GenBank/DDBJ whole genome shotgun (WGS) entry which is preliminary data.</text>
</comment>
<organism evidence="7 8">
    <name type="scientific">Halorubellus litoreus</name>
    <dbReference type="NCBI Taxonomy" id="755308"/>
    <lineage>
        <taxon>Archaea</taxon>
        <taxon>Methanobacteriati</taxon>
        <taxon>Methanobacteriota</taxon>
        <taxon>Stenosarchaea group</taxon>
        <taxon>Halobacteria</taxon>
        <taxon>Halobacteriales</taxon>
        <taxon>Halorubellaceae</taxon>
        <taxon>Halorubellus</taxon>
    </lineage>
</organism>
<protein>
    <submittedName>
        <fullName evidence="7">Threonyl-tRNA synthetase editing domain-containing protein</fullName>
    </submittedName>
</protein>
<proteinExistence type="predicted"/>
<dbReference type="Pfam" id="PF03129">
    <property type="entry name" value="HGTP_anticodon"/>
    <property type="match status" value="1"/>
</dbReference>
<feature type="compositionally biased region" description="Basic and acidic residues" evidence="4">
    <location>
        <begin position="222"/>
        <end position="234"/>
    </location>
</feature>
<dbReference type="InterPro" id="IPR023509">
    <property type="entry name" value="DTD-like_sf"/>
</dbReference>
<dbReference type="InterPro" id="IPR015011">
    <property type="entry name" value="Threonyl-tRNA_syn_edit_dom_arc"/>
</dbReference>
<dbReference type="GO" id="GO:0005737">
    <property type="term" value="C:cytoplasm"/>
    <property type="evidence" value="ECO:0007669"/>
    <property type="project" value="UniProtKB-SubCell"/>
</dbReference>
<dbReference type="AlphaFoldDB" id="A0ABD5VLF0"/>
<feature type="domain" description="Anticodon-binding" evidence="5">
    <location>
        <begin position="535"/>
        <end position="622"/>
    </location>
</feature>
<evidence type="ECO:0000259" key="5">
    <source>
        <dbReference type="Pfam" id="PF03129"/>
    </source>
</evidence>
<dbReference type="InterPro" id="IPR004154">
    <property type="entry name" value="Anticodon-bd"/>
</dbReference>
<dbReference type="Proteomes" id="UP001596395">
    <property type="component" value="Unassembled WGS sequence"/>
</dbReference>
<dbReference type="EMBL" id="JBHSXN010000005">
    <property type="protein sequence ID" value="MFC6955228.1"/>
    <property type="molecule type" value="Genomic_DNA"/>
</dbReference>
<evidence type="ECO:0000256" key="1">
    <source>
        <dbReference type="ARBA" id="ARBA00004496"/>
    </source>
</evidence>
<reference evidence="7 8" key="1">
    <citation type="journal article" date="2019" name="Int. J. Syst. Evol. Microbiol.">
        <title>The Global Catalogue of Microorganisms (GCM) 10K type strain sequencing project: providing services to taxonomists for standard genome sequencing and annotation.</title>
        <authorList>
            <consortium name="The Broad Institute Genomics Platform"/>
            <consortium name="The Broad Institute Genome Sequencing Center for Infectious Disease"/>
            <person name="Wu L."/>
            <person name="Ma J."/>
        </authorList>
    </citation>
    <scope>NUCLEOTIDE SEQUENCE [LARGE SCALE GENOMIC DNA]</scope>
    <source>
        <strain evidence="7 8">GX26</strain>
    </source>
</reference>
<dbReference type="InterPro" id="IPR036621">
    <property type="entry name" value="Anticodon-bd_dom_sf"/>
</dbReference>
<feature type="region of interest" description="Disordered" evidence="4">
    <location>
        <begin position="206"/>
        <end position="234"/>
    </location>
</feature>
<feature type="compositionally biased region" description="Low complexity" evidence="4">
    <location>
        <begin position="632"/>
        <end position="643"/>
    </location>
</feature>
<feature type="domain" description="Threonyl-tRNA synthetase editing" evidence="6">
    <location>
        <begin position="1"/>
        <end position="159"/>
    </location>
</feature>
<dbReference type="RefSeq" id="WP_336352161.1">
    <property type="nucleotide sequence ID" value="NZ_JAZAQL010000005.1"/>
</dbReference>
<dbReference type="Gene3D" id="3.40.50.800">
    <property type="entry name" value="Anticodon-binding domain"/>
    <property type="match status" value="1"/>
</dbReference>
<evidence type="ECO:0000256" key="2">
    <source>
        <dbReference type="ARBA" id="ARBA00022490"/>
    </source>
</evidence>
<evidence type="ECO:0000313" key="7">
    <source>
        <dbReference type="EMBL" id="MFC6955228.1"/>
    </source>
</evidence>
<evidence type="ECO:0000313" key="8">
    <source>
        <dbReference type="Proteomes" id="UP001596395"/>
    </source>
</evidence>
<comment type="subcellular location">
    <subcellularLocation>
        <location evidence="1">Cytoplasm</location>
    </subcellularLocation>
</comment>
<evidence type="ECO:0000256" key="4">
    <source>
        <dbReference type="SAM" id="MobiDB-lite"/>
    </source>
</evidence>
<accession>A0ABD5VLF0</accession>
<evidence type="ECO:0000256" key="3">
    <source>
        <dbReference type="ARBA" id="ARBA00022917"/>
    </source>
</evidence>
<name>A0ABD5VLF0_9EURY</name>
<dbReference type="SUPFAM" id="SSF52954">
    <property type="entry name" value="Class II aaRS ABD-related"/>
    <property type="match status" value="1"/>
</dbReference>
<gene>
    <name evidence="7" type="ORF">ACFQGB_20390</name>
</gene>